<feature type="transmembrane region" description="Helical" evidence="1">
    <location>
        <begin position="76"/>
        <end position="93"/>
    </location>
</feature>
<keyword evidence="1" id="KW-0472">Membrane</keyword>
<feature type="transmembrane region" description="Helical" evidence="1">
    <location>
        <begin position="177"/>
        <end position="196"/>
    </location>
</feature>
<organism evidence="2 3">
    <name type="scientific">Mytilus coruscus</name>
    <name type="common">Sea mussel</name>
    <dbReference type="NCBI Taxonomy" id="42192"/>
    <lineage>
        <taxon>Eukaryota</taxon>
        <taxon>Metazoa</taxon>
        <taxon>Spiralia</taxon>
        <taxon>Lophotrochozoa</taxon>
        <taxon>Mollusca</taxon>
        <taxon>Bivalvia</taxon>
        <taxon>Autobranchia</taxon>
        <taxon>Pteriomorphia</taxon>
        <taxon>Mytilida</taxon>
        <taxon>Mytiloidea</taxon>
        <taxon>Mytilidae</taxon>
        <taxon>Mytilinae</taxon>
        <taxon>Mytilus</taxon>
    </lineage>
</organism>
<evidence type="ECO:0000313" key="2">
    <source>
        <dbReference type="EMBL" id="CAC5399519.1"/>
    </source>
</evidence>
<feature type="transmembrane region" description="Helical" evidence="1">
    <location>
        <begin position="12"/>
        <end position="34"/>
    </location>
</feature>
<accession>A0A6J8CVR0</accession>
<proteinExistence type="predicted"/>
<feature type="transmembrane region" description="Helical" evidence="1">
    <location>
        <begin position="40"/>
        <end position="64"/>
    </location>
</feature>
<protein>
    <submittedName>
        <fullName evidence="2">Uncharacterized protein</fullName>
    </submittedName>
</protein>
<name>A0A6J8CVR0_MYTCO</name>
<feature type="transmembrane region" description="Helical" evidence="1">
    <location>
        <begin position="247"/>
        <end position="269"/>
    </location>
</feature>
<keyword evidence="1" id="KW-0812">Transmembrane</keyword>
<evidence type="ECO:0000313" key="3">
    <source>
        <dbReference type="Proteomes" id="UP000507470"/>
    </source>
</evidence>
<dbReference type="OrthoDB" id="10006207at2759"/>
<dbReference type="EMBL" id="CACVKT020006042">
    <property type="protein sequence ID" value="CAC5399519.1"/>
    <property type="molecule type" value="Genomic_DNA"/>
</dbReference>
<sequence length="317" mass="36112">MDLNFITDYLTSIDADVILPLGIILFLLVVPWGPEIWQNFFTFMFAVKGLALLIFPEVVAGYLIQKKVDALHLQEIRCLGIILLADALSHILTRKSSDPTVKTSLLWSRTLYFATMSMLMYFTMKTTADSKKNNINLKLYQVSWPATVLFVCGYLYYSLAESDWGGYSEQSKTWRNVNIRVDFLIWFLHGILSFVFPRIQCQFQTTLTDLDTAHGFLARGMGASFLMLAITAGRSVNFLREEDKKSILLSHGVANLLFLMTMAFCQIFTKVFSEWHLFYGMSFVALTAINAFLGCDVPNMLKSAKFQFRNIFSTKGD</sequence>
<feature type="transmembrane region" description="Helical" evidence="1">
    <location>
        <begin position="135"/>
        <end position="157"/>
    </location>
</feature>
<dbReference type="Proteomes" id="UP000507470">
    <property type="component" value="Unassembled WGS sequence"/>
</dbReference>
<reference evidence="2 3" key="1">
    <citation type="submission" date="2020-06" db="EMBL/GenBank/DDBJ databases">
        <authorList>
            <person name="Li R."/>
            <person name="Bekaert M."/>
        </authorList>
    </citation>
    <scope>NUCLEOTIDE SEQUENCE [LARGE SCALE GENOMIC DNA]</scope>
    <source>
        <strain evidence="3">wild</strain>
    </source>
</reference>
<gene>
    <name evidence="2" type="ORF">MCOR_33773</name>
</gene>
<feature type="transmembrane region" description="Helical" evidence="1">
    <location>
        <begin position="105"/>
        <end position="123"/>
    </location>
</feature>
<keyword evidence="1" id="KW-1133">Transmembrane helix</keyword>
<keyword evidence="3" id="KW-1185">Reference proteome</keyword>
<dbReference type="AlphaFoldDB" id="A0A6J8CVR0"/>
<evidence type="ECO:0000256" key="1">
    <source>
        <dbReference type="SAM" id="Phobius"/>
    </source>
</evidence>
<feature type="transmembrane region" description="Helical" evidence="1">
    <location>
        <begin position="275"/>
        <end position="295"/>
    </location>
</feature>